<feature type="domain" description="Protein kinase" evidence="1">
    <location>
        <begin position="12"/>
        <end position="302"/>
    </location>
</feature>
<accession>D2W6I5</accession>
<dbReference type="GO" id="GO:0005524">
    <property type="term" value="F:ATP binding"/>
    <property type="evidence" value="ECO:0007669"/>
    <property type="project" value="InterPro"/>
</dbReference>
<dbReference type="InterPro" id="IPR011009">
    <property type="entry name" value="Kinase-like_dom_sf"/>
</dbReference>
<dbReference type="GO" id="GO:0004672">
    <property type="term" value="F:protein kinase activity"/>
    <property type="evidence" value="ECO:0007669"/>
    <property type="project" value="InterPro"/>
</dbReference>
<dbReference type="KEGG" id="ngr:NAEGRDRAFT_60101"/>
<proteinExistence type="predicted"/>
<organism evidence="3">
    <name type="scientific">Naegleria gruberi</name>
    <name type="common">Amoeba</name>
    <dbReference type="NCBI Taxonomy" id="5762"/>
    <lineage>
        <taxon>Eukaryota</taxon>
        <taxon>Discoba</taxon>
        <taxon>Heterolobosea</taxon>
        <taxon>Tetramitia</taxon>
        <taxon>Eutetramitia</taxon>
        <taxon>Vahlkampfiidae</taxon>
        <taxon>Naegleria</taxon>
    </lineage>
</organism>
<dbReference type="VEuPathDB" id="AmoebaDB:NAEGRDRAFT_60101"/>
<protein>
    <submittedName>
        <fullName evidence="2">Predicted protein</fullName>
    </submittedName>
</protein>
<dbReference type="SUPFAM" id="SSF56112">
    <property type="entry name" value="Protein kinase-like (PK-like)"/>
    <property type="match status" value="1"/>
</dbReference>
<dbReference type="SMART" id="SM00220">
    <property type="entry name" value="S_TKc"/>
    <property type="match status" value="1"/>
</dbReference>
<dbReference type="EMBL" id="GG739370">
    <property type="protein sequence ID" value="EFC35317.1"/>
    <property type="molecule type" value="Genomic_DNA"/>
</dbReference>
<reference evidence="2 3" key="1">
    <citation type="journal article" date="2010" name="Cell">
        <title>The genome of Naegleria gruberi illuminates early eukaryotic versatility.</title>
        <authorList>
            <person name="Fritz-Laylin L.K."/>
            <person name="Prochnik S.E."/>
            <person name="Ginger M.L."/>
            <person name="Dacks J.B."/>
            <person name="Carpenter M.L."/>
            <person name="Field M.C."/>
            <person name="Kuo A."/>
            <person name="Paredez A."/>
            <person name="Chapman J."/>
            <person name="Pham J."/>
            <person name="Shu S."/>
            <person name="Neupane R."/>
            <person name="Cipriano M."/>
            <person name="Mancuso J."/>
            <person name="Tu H."/>
            <person name="Salamov A."/>
            <person name="Lindquist E."/>
            <person name="Shapiro H."/>
            <person name="Lucas S."/>
            <person name="Grigoriev I.V."/>
            <person name="Cande W.Z."/>
            <person name="Fulton C."/>
            <person name="Rokhsar D.S."/>
            <person name="Dawson S.C."/>
        </authorList>
    </citation>
    <scope>NUCLEOTIDE SEQUENCE [LARGE SCALE GENOMIC DNA]</scope>
    <source>
        <strain evidence="2 3">NEG-M</strain>
    </source>
</reference>
<dbReference type="eggNOG" id="KOG0586">
    <property type="taxonomic scope" value="Eukaryota"/>
</dbReference>
<sequence length="371" mass="43197">MLESETKECKATKLLKSLGYSSPKKLTDRGERNTIKITLFEAEILKDLNSKEKVVIRMVENLDPEVLAEFEKEYEAAKIVKDINHPNIVKINKVIPYEKYLIIEMPKYFSDLEQLVLQNETASEETCLPTDLIFMVAYQLTNTLVFLETKKIIHRDISLANLLVEEFDKEKGILKIVLADFERMHSGPPKMCDGDIDLSSGGQVTSPPELYSETYDVWELGAIIYQMITGDLTTTFRLLQPHQLRIHLYGTDEENQVVTDGLYQKRLRNSYMVPYLWSCFQNHAKRIPSVAIMEEILAQFYFYVSNTKKILTKERKEKPKEFFVLNFFQHLATNEDKFEEILKMESKDMNNTELYIKNVFNTMFGNKGVFN</sequence>
<name>D2W6I5_NAEGR</name>
<dbReference type="PANTHER" id="PTHR44167:SF24">
    <property type="entry name" value="SERINE_THREONINE-PROTEIN KINASE CHK2"/>
    <property type="match status" value="1"/>
</dbReference>
<dbReference type="Gene3D" id="1.10.510.10">
    <property type="entry name" value="Transferase(Phosphotransferase) domain 1"/>
    <property type="match status" value="1"/>
</dbReference>
<evidence type="ECO:0000259" key="1">
    <source>
        <dbReference type="PROSITE" id="PS50011"/>
    </source>
</evidence>
<dbReference type="STRING" id="5762.D2W6I5"/>
<feature type="non-terminal residue" evidence="2">
    <location>
        <position position="371"/>
    </location>
</feature>
<evidence type="ECO:0000313" key="3">
    <source>
        <dbReference type="Proteomes" id="UP000006671"/>
    </source>
</evidence>
<keyword evidence="3" id="KW-1185">Reference proteome</keyword>
<dbReference type="PROSITE" id="PS00109">
    <property type="entry name" value="PROTEIN_KINASE_TYR"/>
    <property type="match status" value="1"/>
</dbReference>
<dbReference type="Proteomes" id="UP000006671">
    <property type="component" value="Unassembled WGS sequence"/>
</dbReference>
<dbReference type="InParanoid" id="D2W6I5"/>
<dbReference type="InterPro" id="IPR000719">
    <property type="entry name" value="Prot_kinase_dom"/>
</dbReference>
<dbReference type="PROSITE" id="PS50011">
    <property type="entry name" value="PROTEIN_KINASE_DOM"/>
    <property type="match status" value="1"/>
</dbReference>
<gene>
    <name evidence="2" type="ORF">NAEGRDRAFT_60101</name>
</gene>
<dbReference type="AlphaFoldDB" id="D2W6I5"/>
<evidence type="ECO:0000313" key="2">
    <source>
        <dbReference type="EMBL" id="EFC35317.1"/>
    </source>
</evidence>
<dbReference type="RefSeq" id="XP_002668061.1">
    <property type="nucleotide sequence ID" value="XM_002668015.1"/>
</dbReference>
<dbReference type="GeneID" id="8860201"/>
<dbReference type="PANTHER" id="PTHR44167">
    <property type="entry name" value="OVARIAN-SPECIFIC SERINE/THREONINE-PROTEIN KINASE LOK-RELATED"/>
    <property type="match status" value="1"/>
</dbReference>
<dbReference type="InterPro" id="IPR008266">
    <property type="entry name" value="Tyr_kinase_AS"/>
</dbReference>
<dbReference type="Pfam" id="PF00069">
    <property type="entry name" value="Pkinase"/>
    <property type="match status" value="1"/>
</dbReference>
<dbReference type="Gene3D" id="3.30.200.20">
    <property type="entry name" value="Phosphorylase Kinase, domain 1"/>
    <property type="match status" value="1"/>
</dbReference>
<dbReference type="OrthoDB" id="10252354at2759"/>